<dbReference type="AlphaFoldDB" id="A0A0G9JQZ4"/>
<dbReference type="GeneID" id="24303866"/>
<gene>
    <name evidence="2" type="ORF">AA20_11630</name>
</gene>
<dbReference type="SUPFAM" id="SSF46626">
    <property type="entry name" value="Cytochrome c"/>
    <property type="match status" value="1"/>
</dbReference>
<accession>A0A0G9JQZ4</accession>
<dbReference type="InterPro" id="IPR036909">
    <property type="entry name" value="Cyt_c-like_dom_sf"/>
</dbReference>
<dbReference type="RefSeq" id="WP_004509562.1">
    <property type="nucleotide sequence ID" value="NZ_JAIQ01000166.1"/>
</dbReference>
<dbReference type="PATRIC" id="fig|1447256.3.peg.2279"/>
<dbReference type="GO" id="GO:0020037">
    <property type="term" value="F:heme binding"/>
    <property type="evidence" value="ECO:0007669"/>
    <property type="project" value="InterPro"/>
</dbReference>
<organism evidence="2 3">
    <name type="scientific">Aliarcobacter butzleri L348</name>
    <dbReference type="NCBI Taxonomy" id="1447256"/>
    <lineage>
        <taxon>Bacteria</taxon>
        <taxon>Pseudomonadati</taxon>
        <taxon>Campylobacterota</taxon>
        <taxon>Epsilonproteobacteria</taxon>
        <taxon>Campylobacterales</taxon>
        <taxon>Arcobacteraceae</taxon>
        <taxon>Aliarcobacter</taxon>
    </lineage>
</organism>
<sequence length="92" mass="9774">MKKIVIATTILTACFAFANPYAKCVVCHGANGEKVALGKSKIIKDMTKADFVAALKGYQDGTYGGAQKALMVGQVKDMSEATMNELADLIIK</sequence>
<evidence type="ECO:0000313" key="2">
    <source>
        <dbReference type="EMBL" id="KLD96656.1"/>
    </source>
</evidence>
<dbReference type="EMBL" id="JAIQ01000166">
    <property type="protein sequence ID" value="KLD96656.1"/>
    <property type="molecule type" value="Genomic_DNA"/>
</dbReference>
<proteinExistence type="predicted"/>
<evidence type="ECO:0000313" key="3">
    <source>
        <dbReference type="Proteomes" id="UP000035514"/>
    </source>
</evidence>
<reference evidence="2 3" key="1">
    <citation type="submission" date="2014-01" db="EMBL/GenBank/DDBJ databases">
        <title>Development of a Comparative Genomic Fingerprinting Assay for High Resolution Genotyping of Arcobacter butzleri.</title>
        <authorList>
            <person name="Webb A.L."/>
            <person name="Inglis G.D."/>
            <person name="Kruczkiewicz P."/>
            <person name="Selinger L.B."/>
            <person name="Taboada E.N."/>
        </authorList>
    </citation>
    <scope>NUCLEOTIDE SEQUENCE [LARGE SCALE GENOMIC DNA]</scope>
    <source>
        <strain evidence="2 3">L348</strain>
    </source>
</reference>
<dbReference type="Proteomes" id="UP000035514">
    <property type="component" value="Unassembled WGS sequence"/>
</dbReference>
<evidence type="ECO:0000256" key="1">
    <source>
        <dbReference type="SAM" id="SignalP"/>
    </source>
</evidence>
<keyword evidence="1" id="KW-0732">Signal</keyword>
<dbReference type="GO" id="GO:0009055">
    <property type="term" value="F:electron transfer activity"/>
    <property type="evidence" value="ECO:0007669"/>
    <property type="project" value="InterPro"/>
</dbReference>
<name>A0A0G9JQZ4_9BACT</name>
<comment type="caution">
    <text evidence="2">The sequence shown here is derived from an EMBL/GenBank/DDBJ whole genome shotgun (WGS) entry which is preliminary data.</text>
</comment>
<feature type="chain" id="PRO_5002578440" evidence="1">
    <location>
        <begin position="19"/>
        <end position="92"/>
    </location>
</feature>
<dbReference type="Gene3D" id="1.10.760.10">
    <property type="entry name" value="Cytochrome c-like domain"/>
    <property type="match status" value="1"/>
</dbReference>
<protein>
    <submittedName>
        <fullName evidence="2">Cytochrome C</fullName>
    </submittedName>
</protein>
<feature type="signal peptide" evidence="1">
    <location>
        <begin position="1"/>
        <end position="18"/>
    </location>
</feature>